<proteinExistence type="predicted"/>
<protein>
    <submittedName>
        <fullName evidence="1">Uncharacterized protein</fullName>
    </submittedName>
</protein>
<organism evidence="1">
    <name type="scientific">marine sediment metagenome</name>
    <dbReference type="NCBI Taxonomy" id="412755"/>
    <lineage>
        <taxon>unclassified sequences</taxon>
        <taxon>metagenomes</taxon>
        <taxon>ecological metagenomes</taxon>
    </lineage>
</organism>
<comment type="caution">
    <text evidence="1">The sequence shown here is derived from an EMBL/GenBank/DDBJ whole genome shotgun (WGS) entry which is preliminary data.</text>
</comment>
<dbReference type="AlphaFoldDB" id="X1KR60"/>
<feature type="non-terminal residue" evidence="1">
    <location>
        <position position="1"/>
    </location>
</feature>
<name>X1KR60_9ZZZZ</name>
<sequence length="32" mass="3558">DEKGEQVAPDKSELVQLKARVSTLEKASLEKM</sequence>
<dbReference type="EMBL" id="BARV01007553">
    <property type="protein sequence ID" value="GAI09562.1"/>
    <property type="molecule type" value="Genomic_DNA"/>
</dbReference>
<reference evidence="1" key="1">
    <citation type="journal article" date="2014" name="Front. Microbiol.">
        <title>High frequency of phylogenetically diverse reductive dehalogenase-homologous genes in deep subseafloor sedimentary metagenomes.</title>
        <authorList>
            <person name="Kawai M."/>
            <person name="Futagami T."/>
            <person name="Toyoda A."/>
            <person name="Takaki Y."/>
            <person name="Nishi S."/>
            <person name="Hori S."/>
            <person name="Arai W."/>
            <person name="Tsubouchi T."/>
            <person name="Morono Y."/>
            <person name="Uchiyama I."/>
            <person name="Ito T."/>
            <person name="Fujiyama A."/>
            <person name="Inagaki F."/>
            <person name="Takami H."/>
        </authorList>
    </citation>
    <scope>NUCLEOTIDE SEQUENCE</scope>
    <source>
        <strain evidence="1">Expedition CK06-06</strain>
    </source>
</reference>
<evidence type="ECO:0000313" key="1">
    <source>
        <dbReference type="EMBL" id="GAI09562.1"/>
    </source>
</evidence>
<gene>
    <name evidence="1" type="ORF">S06H3_15360</name>
</gene>
<accession>X1KR60</accession>